<comment type="caution">
    <text evidence="2">The sequence shown here is derived from an EMBL/GenBank/DDBJ whole genome shotgun (WGS) entry which is preliminary data.</text>
</comment>
<dbReference type="AlphaFoldDB" id="A0AAV7QUR5"/>
<organism evidence="2 3">
    <name type="scientific">Pleurodeles waltl</name>
    <name type="common">Iberian ribbed newt</name>
    <dbReference type="NCBI Taxonomy" id="8319"/>
    <lineage>
        <taxon>Eukaryota</taxon>
        <taxon>Metazoa</taxon>
        <taxon>Chordata</taxon>
        <taxon>Craniata</taxon>
        <taxon>Vertebrata</taxon>
        <taxon>Euteleostomi</taxon>
        <taxon>Amphibia</taxon>
        <taxon>Batrachia</taxon>
        <taxon>Caudata</taxon>
        <taxon>Salamandroidea</taxon>
        <taxon>Salamandridae</taxon>
        <taxon>Pleurodelinae</taxon>
        <taxon>Pleurodeles</taxon>
    </lineage>
</organism>
<feature type="region of interest" description="Disordered" evidence="1">
    <location>
        <begin position="1"/>
        <end position="59"/>
    </location>
</feature>
<feature type="compositionally biased region" description="Basic and acidic residues" evidence="1">
    <location>
        <begin position="1"/>
        <end position="26"/>
    </location>
</feature>
<dbReference type="Proteomes" id="UP001066276">
    <property type="component" value="Chromosome 6"/>
</dbReference>
<name>A0AAV7QUR5_PLEWA</name>
<proteinExistence type="predicted"/>
<evidence type="ECO:0000313" key="3">
    <source>
        <dbReference type="Proteomes" id="UP001066276"/>
    </source>
</evidence>
<protein>
    <submittedName>
        <fullName evidence="2">Uncharacterized protein</fullName>
    </submittedName>
</protein>
<dbReference type="EMBL" id="JANPWB010000010">
    <property type="protein sequence ID" value="KAJ1142188.1"/>
    <property type="molecule type" value="Genomic_DNA"/>
</dbReference>
<evidence type="ECO:0000313" key="2">
    <source>
        <dbReference type="EMBL" id="KAJ1142188.1"/>
    </source>
</evidence>
<gene>
    <name evidence="2" type="ORF">NDU88_008515</name>
</gene>
<evidence type="ECO:0000256" key="1">
    <source>
        <dbReference type="SAM" id="MobiDB-lite"/>
    </source>
</evidence>
<feature type="compositionally biased region" description="Low complexity" evidence="1">
    <location>
        <begin position="33"/>
        <end position="48"/>
    </location>
</feature>
<keyword evidence="3" id="KW-1185">Reference proteome</keyword>
<accession>A0AAV7QUR5</accession>
<sequence length="113" mass="12695">MEEGLRVRRVYTTRDAEDGGERKETVQEETPTEEQTTIGQEETTTGQEGPKEPERRHVPGGTWLSQIEYKLVTNAPGKYGMSGLYKSLVTNAPEGDALGSRWEKRVRALNNND</sequence>
<reference evidence="2" key="1">
    <citation type="journal article" date="2022" name="bioRxiv">
        <title>Sequencing and chromosome-scale assembly of the giantPleurodeles waltlgenome.</title>
        <authorList>
            <person name="Brown T."/>
            <person name="Elewa A."/>
            <person name="Iarovenko S."/>
            <person name="Subramanian E."/>
            <person name="Araus A.J."/>
            <person name="Petzold A."/>
            <person name="Susuki M."/>
            <person name="Suzuki K.-i.T."/>
            <person name="Hayashi T."/>
            <person name="Toyoda A."/>
            <person name="Oliveira C."/>
            <person name="Osipova E."/>
            <person name="Leigh N.D."/>
            <person name="Simon A."/>
            <person name="Yun M.H."/>
        </authorList>
    </citation>
    <scope>NUCLEOTIDE SEQUENCE</scope>
    <source>
        <strain evidence="2">20211129_DDA</strain>
        <tissue evidence="2">Liver</tissue>
    </source>
</reference>